<evidence type="ECO:0000313" key="1">
    <source>
        <dbReference type="EMBL" id="KAI3767663.1"/>
    </source>
</evidence>
<keyword evidence="2" id="KW-1185">Reference proteome</keyword>
<accession>A0ACB9F8I8</accession>
<proteinExistence type="predicted"/>
<organism evidence="1 2">
    <name type="scientific">Cichorium intybus</name>
    <name type="common">Chicory</name>
    <dbReference type="NCBI Taxonomy" id="13427"/>
    <lineage>
        <taxon>Eukaryota</taxon>
        <taxon>Viridiplantae</taxon>
        <taxon>Streptophyta</taxon>
        <taxon>Embryophyta</taxon>
        <taxon>Tracheophyta</taxon>
        <taxon>Spermatophyta</taxon>
        <taxon>Magnoliopsida</taxon>
        <taxon>eudicotyledons</taxon>
        <taxon>Gunneridae</taxon>
        <taxon>Pentapetalae</taxon>
        <taxon>asterids</taxon>
        <taxon>campanulids</taxon>
        <taxon>Asterales</taxon>
        <taxon>Asteraceae</taxon>
        <taxon>Cichorioideae</taxon>
        <taxon>Cichorieae</taxon>
        <taxon>Cichoriinae</taxon>
        <taxon>Cichorium</taxon>
    </lineage>
</organism>
<reference evidence="1 2" key="2">
    <citation type="journal article" date="2022" name="Mol. Ecol. Resour.">
        <title>The genomes of chicory, endive, great burdock and yacon provide insights into Asteraceae paleo-polyploidization history and plant inulin production.</title>
        <authorList>
            <person name="Fan W."/>
            <person name="Wang S."/>
            <person name="Wang H."/>
            <person name="Wang A."/>
            <person name="Jiang F."/>
            <person name="Liu H."/>
            <person name="Zhao H."/>
            <person name="Xu D."/>
            <person name="Zhang Y."/>
        </authorList>
    </citation>
    <scope>NUCLEOTIDE SEQUENCE [LARGE SCALE GENOMIC DNA]</scope>
    <source>
        <strain evidence="2">cv. Punajuju</strain>
        <tissue evidence="1">Leaves</tissue>
    </source>
</reference>
<dbReference type="Proteomes" id="UP001055811">
    <property type="component" value="Linkage Group LG03"/>
</dbReference>
<reference evidence="2" key="1">
    <citation type="journal article" date="2022" name="Mol. Ecol. Resour.">
        <title>The genomes of chicory, endive, great burdock and yacon provide insights into Asteraceae palaeo-polyploidization history and plant inulin production.</title>
        <authorList>
            <person name="Fan W."/>
            <person name="Wang S."/>
            <person name="Wang H."/>
            <person name="Wang A."/>
            <person name="Jiang F."/>
            <person name="Liu H."/>
            <person name="Zhao H."/>
            <person name="Xu D."/>
            <person name="Zhang Y."/>
        </authorList>
    </citation>
    <scope>NUCLEOTIDE SEQUENCE [LARGE SCALE GENOMIC DNA]</scope>
    <source>
        <strain evidence="2">cv. Punajuju</strain>
    </source>
</reference>
<dbReference type="EMBL" id="CM042011">
    <property type="protein sequence ID" value="KAI3767663.1"/>
    <property type="molecule type" value="Genomic_DNA"/>
</dbReference>
<name>A0ACB9F8I8_CICIN</name>
<gene>
    <name evidence="1" type="ORF">L2E82_17979</name>
</gene>
<comment type="caution">
    <text evidence="1">The sequence shown here is derived from an EMBL/GenBank/DDBJ whole genome shotgun (WGS) entry which is preliminary data.</text>
</comment>
<protein>
    <submittedName>
        <fullName evidence="1">Uncharacterized protein</fullName>
    </submittedName>
</protein>
<evidence type="ECO:0000313" key="2">
    <source>
        <dbReference type="Proteomes" id="UP001055811"/>
    </source>
</evidence>
<sequence>MKIEGWRYNKIGRLKDRGVTKKDRGDRDRERERERSSWSKRKRKNRMLIRHVTTGSNRDDGDDTSEGSVNDEDEDDDDAGNDDGLRMLPSLPTYLSTPASSKTSNHHNHNPHPQQLHYRKSFLHSASKVFRAAAAPPLAWNVADEMIDVSVPWKARLGNGRSSRR</sequence>